<dbReference type="CDD" id="cd00093">
    <property type="entry name" value="HTH_XRE"/>
    <property type="match status" value="1"/>
</dbReference>
<evidence type="ECO:0000313" key="3">
    <source>
        <dbReference type="Proteomes" id="UP000238634"/>
    </source>
</evidence>
<dbReference type="OrthoDB" id="9803379at2"/>
<reference evidence="2 3" key="2">
    <citation type="submission" date="2018-03" db="EMBL/GenBank/DDBJ databases">
        <title>The ancient ancestry and fast evolution of plastids.</title>
        <authorList>
            <person name="Moore K.R."/>
            <person name="Magnabosco C."/>
            <person name="Momper L."/>
            <person name="Gold D.A."/>
            <person name="Bosak T."/>
            <person name="Fournier G.P."/>
        </authorList>
    </citation>
    <scope>NUCLEOTIDE SEQUENCE [LARGE SCALE GENOMIC DNA]</scope>
    <source>
        <strain evidence="2 3">ULC007</strain>
    </source>
</reference>
<comment type="caution">
    <text evidence="2">The sequence shown here is derived from an EMBL/GenBank/DDBJ whole genome shotgun (WGS) entry which is preliminary data.</text>
</comment>
<dbReference type="EMBL" id="PVWG01000013">
    <property type="protein sequence ID" value="PSB19028.1"/>
    <property type="molecule type" value="Genomic_DNA"/>
</dbReference>
<dbReference type="Proteomes" id="UP000238634">
    <property type="component" value="Unassembled WGS sequence"/>
</dbReference>
<dbReference type="InterPro" id="IPR010982">
    <property type="entry name" value="Lambda_DNA-bd_dom_sf"/>
</dbReference>
<gene>
    <name evidence="2" type="ORF">C7B65_13515</name>
</gene>
<dbReference type="STRING" id="1920490.GCA_001895925_04887"/>
<dbReference type="Pfam" id="PF01381">
    <property type="entry name" value="HTH_3"/>
    <property type="match status" value="1"/>
</dbReference>
<sequence length="84" mass="9774">MKKSLFSEDYKCFLKLLREVRERAGLTQEQIAERLETTQSIISKCERGERRLDVVELKAWCQALDRPLPVFIAEFEKALTEGGK</sequence>
<proteinExistence type="predicted"/>
<dbReference type="RefSeq" id="WP_073072277.1">
    <property type="nucleotide sequence ID" value="NZ_MPPI01000014.1"/>
</dbReference>
<dbReference type="Gene3D" id="1.10.260.40">
    <property type="entry name" value="lambda repressor-like DNA-binding domains"/>
    <property type="match status" value="1"/>
</dbReference>
<name>A0A2T1DEW4_9CYAN</name>
<dbReference type="InterPro" id="IPR001387">
    <property type="entry name" value="Cro/C1-type_HTH"/>
</dbReference>
<accession>A0A2T1DEW4</accession>
<feature type="domain" description="HTH cro/C1-type" evidence="1">
    <location>
        <begin position="17"/>
        <end position="71"/>
    </location>
</feature>
<organism evidence="2 3">
    <name type="scientific">Phormidesmis priestleyi ULC007</name>
    <dbReference type="NCBI Taxonomy" id="1920490"/>
    <lineage>
        <taxon>Bacteria</taxon>
        <taxon>Bacillati</taxon>
        <taxon>Cyanobacteriota</taxon>
        <taxon>Cyanophyceae</taxon>
        <taxon>Leptolyngbyales</taxon>
        <taxon>Leptolyngbyaceae</taxon>
        <taxon>Phormidesmis</taxon>
    </lineage>
</organism>
<evidence type="ECO:0000259" key="1">
    <source>
        <dbReference type="PROSITE" id="PS50943"/>
    </source>
</evidence>
<dbReference type="PROSITE" id="PS50943">
    <property type="entry name" value="HTH_CROC1"/>
    <property type="match status" value="1"/>
</dbReference>
<protein>
    <submittedName>
        <fullName evidence="2">XRE family transcriptional regulator</fullName>
    </submittedName>
</protein>
<dbReference type="GO" id="GO:0003677">
    <property type="term" value="F:DNA binding"/>
    <property type="evidence" value="ECO:0007669"/>
    <property type="project" value="InterPro"/>
</dbReference>
<dbReference type="AlphaFoldDB" id="A0A2T1DEW4"/>
<dbReference type="SMART" id="SM00530">
    <property type="entry name" value="HTH_XRE"/>
    <property type="match status" value="1"/>
</dbReference>
<reference evidence="2 3" key="1">
    <citation type="submission" date="2018-02" db="EMBL/GenBank/DDBJ databases">
        <authorList>
            <person name="Cohen D.B."/>
            <person name="Kent A.D."/>
        </authorList>
    </citation>
    <scope>NUCLEOTIDE SEQUENCE [LARGE SCALE GENOMIC DNA]</scope>
    <source>
        <strain evidence="2 3">ULC007</strain>
    </source>
</reference>
<evidence type="ECO:0000313" key="2">
    <source>
        <dbReference type="EMBL" id="PSB19028.1"/>
    </source>
</evidence>
<dbReference type="SUPFAM" id="SSF47413">
    <property type="entry name" value="lambda repressor-like DNA-binding domains"/>
    <property type="match status" value="1"/>
</dbReference>
<keyword evidence="3" id="KW-1185">Reference proteome</keyword>